<dbReference type="OrthoDB" id="10265467at2759"/>
<dbReference type="GO" id="GO:0003677">
    <property type="term" value="F:DNA binding"/>
    <property type="evidence" value="ECO:0007669"/>
    <property type="project" value="InterPro"/>
</dbReference>
<reference evidence="2" key="1">
    <citation type="journal article" date="2020" name="bioRxiv">
        <title>Whole genome comparisons of ergot fungi reveals the divergence and evolution of species within the genus Claviceps are the result of varying mechanisms driving genome evolution and host range expansion.</title>
        <authorList>
            <person name="Wyka S.A."/>
            <person name="Mondo S.J."/>
            <person name="Liu M."/>
            <person name="Dettman J."/>
            <person name="Nalam V."/>
            <person name="Broders K.D."/>
        </authorList>
    </citation>
    <scope>NUCLEOTIDE SEQUENCE</scope>
    <source>
        <strain evidence="2">CCC 489</strain>
    </source>
</reference>
<accession>A0A8K0IZ88</accession>
<sequence length="55" mass="6331">MRDMGCGAAYKYPPNYRHGRVRQTYLPPELEGRRFLEDRDLGTEVDPDLGGDFQA</sequence>
<dbReference type="AlphaFoldDB" id="A0A8K0IZ88"/>
<evidence type="ECO:0000256" key="1">
    <source>
        <dbReference type="SAM" id="MobiDB-lite"/>
    </source>
</evidence>
<dbReference type="SUPFAM" id="SSF48019">
    <property type="entry name" value="post-AAA+ oligomerization domain-like"/>
    <property type="match status" value="1"/>
</dbReference>
<feature type="region of interest" description="Disordered" evidence="1">
    <location>
        <begin position="36"/>
        <end position="55"/>
    </location>
</feature>
<dbReference type="InterPro" id="IPR008921">
    <property type="entry name" value="DNA_pol3_clamp-load_cplx_C"/>
</dbReference>
<dbReference type="Gene3D" id="1.10.3710.10">
    <property type="entry name" value="DNA polymerase III clamp loader subunits, C-terminal domain"/>
    <property type="match status" value="1"/>
</dbReference>
<proteinExistence type="predicted"/>
<dbReference type="Proteomes" id="UP000811619">
    <property type="component" value="Unassembled WGS sequence"/>
</dbReference>
<evidence type="ECO:0000313" key="2">
    <source>
        <dbReference type="EMBL" id="KAG5913138.1"/>
    </source>
</evidence>
<protein>
    <submittedName>
        <fullName evidence="2">Uncharacterized protein</fullName>
    </submittedName>
</protein>
<gene>
    <name evidence="2" type="ORF">E4U42_001421</name>
</gene>
<dbReference type="EMBL" id="SRPY01001428">
    <property type="protein sequence ID" value="KAG5913138.1"/>
    <property type="molecule type" value="Genomic_DNA"/>
</dbReference>
<organism evidence="2 3">
    <name type="scientific">Claviceps africana</name>
    <dbReference type="NCBI Taxonomy" id="83212"/>
    <lineage>
        <taxon>Eukaryota</taxon>
        <taxon>Fungi</taxon>
        <taxon>Dikarya</taxon>
        <taxon>Ascomycota</taxon>
        <taxon>Pezizomycotina</taxon>
        <taxon>Sordariomycetes</taxon>
        <taxon>Hypocreomycetidae</taxon>
        <taxon>Hypocreales</taxon>
        <taxon>Clavicipitaceae</taxon>
        <taxon>Claviceps</taxon>
    </lineage>
</organism>
<name>A0A8K0IZ88_9HYPO</name>
<keyword evidence="3" id="KW-1185">Reference proteome</keyword>
<comment type="caution">
    <text evidence="2">The sequence shown here is derived from an EMBL/GenBank/DDBJ whole genome shotgun (WGS) entry which is preliminary data.</text>
</comment>
<dbReference type="GO" id="GO:0006260">
    <property type="term" value="P:DNA replication"/>
    <property type="evidence" value="ECO:0007669"/>
    <property type="project" value="InterPro"/>
</dbReference>
<evidence type="ECO:0000313" key="3">
    <source>
        <dbReference type="Proteomes" id="UP000811619"/>
    </source>
</evidence>